<dbReference type="InterPro" id="IPR021409">
    <property type="entry name" value="DUF3047"/>
</dbReference>
<accession>Q1V2R7</accession>
<protein>
    <recommendedName>
        <fullName evidence="3">DUF3047 domain-containing protein</fullName>
    </recommendedName>
</protein>
<dbReference type="Proteomes" id="UP000005306">
    <property type="component" value="Unassembled WGS sequence"/>
</dbReference>
<evidence type="ECO:0008006" key="3">
    <source>
        <dbReference type="Google" id="ProtNLM"/>
    </source>
</evidence>
<reference evidence="1 2" key="1">
    <citation type="submission" date="2006-04" db="EMBL/GenBank/DDBJ databases">
        <authorList>
            <person name="Giovannoni S.J."/>
            <person name="Cho J.-C."/>
            <person name="Ferriera S."/>
            <person name="Johnson J."/>
            <person name="Kravitz S."/>
            <person name="Halpern A."/>
            <person name="Remington K."/>
            <person name="Beeson K."/>
            <person name="Tran B."/>
            <person name="Rogers Y.-H."/>
            <person name="Friedman R."/>
            <person name="Venter J.C."/>
        </authorList>
    </citation>
    <scope>NUCLEOTIDE SEQUENCE [LARGE SCALE GENOMIC DNA]</scope>
    <source>
        <strain evidence="1 2">HTCC1002</strain>
    </source>
</reference>
<organism evidence="1 2">
    <name type="scientific">Pelagibacter ubique (strain HTCC1002)</name>
    <dbReference type="NCBI Taxonomy" id="314261"/>
    <lineage>
        <taxon>Bacteria</taxon>
        <taxon>Pseudomonadati</taxon>
        <taxon>Pseudomonadota</taxon>
        <taxon>Alphaproteobacteria</taxon>
        <taxon>Candidatus Pelagibacterales</taxon>
        <taxon>Candidatus Pelagibacteraceae</taxon>
        <taxon>Candidatus Pelagibacter</taxon>
    </lineage>
</organism>
<dbReference type="HOGENOM" id="CLU_077139_1_0_5"/>
<name>Q1V2R7_PELU1</name>
<evidence type="ECO:0000313" key="1">
    <source>
        <dbReference type="EMBL" id="EAS84461.1"/>
    </source>
</evidence>
<dbReference type="AlphaFoldDB" id="Q1V2R7"/>
<dbReference type="Pfam" id="PF11249">
    <property type="entry name" value="DUF3047"/>
    <property type="match status" value="1"/>
</dbReference>
<proteinExistence type="predicted"/>
<evidence type="ECO:0000313" key="2">
    <source>
        <dbReference type="Proteomes" id="UP000005306"/>
    </source>
</evidence>
<dbReference type="RefSeq" id="WP_006997048.1">
    <property type="nucleotide sequence ID" value="NZ_CH724130.1"/>
</dbReference>
<sequence>MKFFLILLGYLFLITKPLLAENVYVFDFTNDELNTLKVKKVKGETSWAVGSNENGNFIRAEAEGVGSGLGKEIRIDLNKTPIINITWKVEKDLSGIIENSKKGHDYAARVFVIKKTGSTPLSNRAINYVFSSNNDVGKYWPSPYTKKSIDYVLSTTKNNKNTWVTVKANVQKDFKKLHEIDVTEISGIAIMTDTDNSKLKAISYYQDIYFSAE</sequence>
<comment type="caution">
    <text evidence="1">The sequence shown here is derived from an EMBL/GenBank/DDBJ whole genome shotgun (WGS) entry which is preliminary data.</text>
</comment>
<dbReference type="EMBL" id="AAPV01000001">
    <property type="protein sequence ID" value="EAS84461.1"/>
    <property type="molecule type" value="Genomic_DNA"/>
</dbReference>
<gene>
    <name evidence="1" type="ORF">PU1002_02051</name>
</gene>